<dbReference type="PANTHER" id="PTHR10434">
    <property type="entry name" value="1-ACYL-SN-GLYCEROL-3-PHOSPHATE ACYLTRANSFERASE"/>
    <property type="match status" value="1"/>
</dbReference>
<keyword evidence="7" id="KW-1185">Reference proteome</keyword>
<accession>A0A6B9ZG26</accession>
<dbReference type="GO" id="GO:0003841">
    <property type="term" value="F:1-acylglycerol-3-phosphate O-acyltransferase activity"/>
    <property type="evidence" value="ECO:0007669"/>
    <property type="project" value="TreeGrafter"/>
</dbReference>
<sequence>MKWLKNVLARLYAIYALLLFICSMLIMLLPMWLVSLLPFPRNIRYFMALGRGWMYIFMPLLCCPVRVKGRKHFDAGGPYIIVCNHNSMMDVPATTYAIPGPSKSLAKEEMKKVPIWGIMYKVGSVLVNRHDPESRKRSVAEMKEVLQHNVNMLLYPEGTRNKTDQPLKSFYDGAFALAIETQRPILPAVIFNTRKILPPGKAFYALPHAIDFHFLSPVSTTGLTPDDVELLREKVFKIMWDHIEQHQSA</sequence>
<dbReference type="KEGG" id="chih:GWR21_10690"/>
<evidence type="ECO:0000256" key="4">
    <source>
        <dbReference type="SAM" id="Phobius"/>
    </source>
</evidence>
<keyword evidence="2 6" id="KW-0808">Transferase</keyword>
<keyword evidence="4" id="KW-0472">Membrane</keyword>
<name>A0A6B9ZG26_9BACT</name>
<gene>
    <name evidence="6" type="ORF">GWR21_10690</name>
</gene>
<evidence type="ECO:0000313" key="6">
    <source>
        <dbReference type="EMBL" id="QHS60045.1"/>
    </source>
</evidence>
<dbReference type="GO" id="GO:0006654">
    <property type="term" value="P:phosphatidic acid biosynthetic process"/>
    <property type="evidence" value="ECO:0007669"/>
    <property type="project" value="TreeGrafter"/>
</dbReference>
<proteinExistence type="predicted"/>
<dbReference type="RefSeq" id="WP_162331739.1">
    <property type="nucleotide sequence ID" value="NZ_CP048113.1"/>
</dbReference>
<evidence type="ECO:0000313" key="7">
    <source>
        <dbReference type="Proteomes" id="UP000476411"/>
    </source>
</evidence>
<evidence type="ECO:0000256" key="1">
    <source>
        <dbReference type="ARBA" id="ARBA00005189"/>
    </source>
</evidence>
<evidence type="ECO:0000256" key="2">
    <source>
        <dbReference type="ARBA" id="ARBA00022679"/>
    </source>
</evidence>
<keyword evidence="3 6" id="KW-0012">Acyltransferase</keyword>
<protein>
    <submittedName>
        <fullName evidence="6">1-acyl-sn-glycerol-3-phosphate acyltransferase</fullName>
    </submittedName>
</protein>
<feature type="domain" description="Phospholipid/glycerol acyltransferase" evidence="5">
    <location>
        <begin position="79"/>
        <end position="193"/>
    </location>
</feature>
<dbReference type="Pfam" id="PF01553">
    <property type="entry name" value="Acyltransferase"/>
    <property type="match status" value="1"/>
</dbReference>
<feature type="transmembrane region" description="Helical" evidence="4">
    <location>
        <begin position="12"/>
        <end position="33"/>
    </location>
</feature>
<keyword evidence="4" id="KW-0812">Transmembrane</keyword>
<dbReference type="SUPFAM" id="SSF69593">
    <property type="entry name" value="Glycerol-3-phosphate (1)-acyltransferase"/>
    <property type="match status" value="1"/>
</dbReference>
<evidence type="ECO:0000259" key="5">
    <source>
        <dbReference type="SMART" id="SM00563"/>
    </source>
</evidence>
<dbReference type="Proteomes" id="UP000476411">
    <property type="component" value="Chromosome"/>
</dbReference>
<reference evidence="6 7" key="1">
    <citation type="submission" date="2020-01" db="EMBL/GenBank/DDBJ databases">
        <title>Complete genome sequence of Chitinophaga sp. H33E-04 isolated from quinoa roots.</title>
        <authorList>
            <person name="Weon H.-Y."/>
            <person name="Lee S.A."/>
        </authorList>
    </citation>
    <scope>NUCLEOTIDE SEQUENCE [LARGE SCALE GENOMIC DNA]</scope>
    <source>
        <strain evidence="6 7">H33E-04</strain>
    </source>
</reference>
<evidence type="ECO:0000256" key="3">
    <source>
        <dbReference type="ARBA" id="ARBA00023315"/>
    </source>
</evidence>
<comment type="pathway">
    <text evidence="1">Lipid metabolism.</text>
</comment>
<dbReference type="SMART" id="SM00563">
    <property type="entry name" value="PlsC"/>
    <property type="match status" value="1"/>
</dbReference>
<dbReference type="EMBL" id="CP048113">
    <property type="protein sequence ID" value="QHS60045.1"/>
    <property type="molecule type" value="Genomic_DNA"/>
</dbReference>
<dbReference type="AlphaFoldDB" id="A0A6B9ZG26"/>
<dbReference type="CDD" id="cd07989">
    <property type="entry name" value="LPLAT_AGPAT-like"/>
    <property type="match status" value="1"/>
</dbReference>
<keyword evidence="4" id="KW-1133">Transmembrane helix</keyword>
<dbReference type="PANTHER" id="PTHR10434:SF11">
    <property type="entry name" value="1-ACYL-SN-GLYCEROL-3-PHOSPHATE ACYLTRANSFERASE"/>
    <property type="match status" value="1"/>
</dbReference>
<dbReference type="InterPro" id="IPR002123">
    <property type="entry name" value="Plipid/glycerol_acylTrfase"/>
</dbReference>
<organism evidence="6 7">
    <name type="scientific">Chitinophaga agri</name>
    <dbReference type="NCBI Taxonomy" id="2703787"/>
    <lineage>
        <taxon>Bacteria</taxon>
        <taxon>Pseudomonadati</taxon>
        <taxon>Bacteroidota</taxon>
        <taxon>Chitinophagia</taxon>
        <taxon>Chitinophagales</taxon>
        <taxon>Chitinophagaceae</taxon>
        <taxon>Chitinophaga</taxon>
    </lineage>
</organism>